<keyword evidence="3" id="KW-0119">Carbohydrate metabolism</keyword>
<dbReference type="InterPro" id="IPR039743">
    <property type="entry name" value="6GAL/EXGAL"/>
</dbReference>
<protein>
    <submittedName>
        <fullName evidence="3">Xylanase</fullName>
    </submittedName>
</protein>
<reference evidence="3 4" key="1">
    <citation type="submission" date="2021-05" db="EMBL/GenBank/DDBJ databases">
        <title>A Polyphasic approach of four new species of the genus Ohtaekwangia: Ohtaekwangia histidinii sp. nov., Ohtaekwangia cretensis sp. nov., Ohtaekwangia indiensis sp. nov., Ohtaekwangia reichenbachii sp. nov. from diverse environment.</title>
        <authorList>
            <person name="Octaviana S."/>
        </authorList>
    </citation>
    <scope>NUCLEOTIDE SEQUENCE [LARGE SCALE GENOMIC DNA]</scope>
    <source>
        <strain evidence="3 4">PWU37</strain>
    </source>
</reference>
<keyword evidence="3" id="KW-0326">Glycosidase</keyword>
<feature type="signal peptide" evidence="1">
    <location>
        <begin position="1"/>
        <end position="28"/>
    </location>
</feature>
<comment type="caution">
    <text evidence="3">The sequence shown here is derived from an EMBL/GenBank/DDBJ whole genome shotgun (WGS) entry which is preliminary data.</text>
</comment>
<dbReference type="Proteomes" id="UP001319180">
    <property type="component" value="Unassembled WGS sequence"/>
</dbReference>
<keyword evidence="4" id="KW-1185">Reference proteome</keyword>
<dbReference type="PANTHER" id="PTHR42767:SF1">
    <property type="entry name" value="ENDO-BETA-1,6-GALACTANASE-LIKE DOMAIN-CONTAINING PROTEIN"/>
    <property type="match status" value="1"/>
</dbReference>
<dbReference type="RefSeq" id="WP_254093027.1">
    <property type="nucleotide sequence ID" value="NZ_JAHESC010000048.1"/>
</dbReference>
<name>A0AAP2DD32_9BACT</name>
<dbReference type="EMBL" id="JAHESC010000048">
    <property type="protein sequence ID" value="MBT1689804.1"/>
    <property type="molecule type" value="Genomic_DNA"/>
</dbReference>
<feature type="chain" id="PRO_5043025144" evidence="1">
    <location>
        <begin position="29"/>
        <end position="520"/>
    </location>
</feature>
<dbReference type="Gene3D" id="3.20.20.80">
    <property type="entry name" value="Glycosidases"/>
    <property type="match status" value="1"/>
</dbReference>
<dbReference type="SUPFAM" id="SSF51011">
    <property type="entry name" value="Glycosyl hydrolase domain"/>
    <property type="match status" value="1"/>
</dbReference>
<dbReference type="SUPFAM" id="SSF51445">
    <property type="entry name" value="(Trans)glycosidases"/>
    <property type="match status" value="1"/>
</dbReference>
<sequence length="520" mass="57790">MQSFFTHSGRWRLALVVLLTACSRNDSATVTTEARVVTVHVDDRRQIIHNFGGSDAWACQFVGQWPDDKRQQVADWLFSMDEDANGKPRGIGLSLWRFNIGAGSAAQNNIGDEWRRTEGFLNTDGSYTWTRQAGQQWFLEAARQHGVDRFVAFVNSPPVQLTRNGKAYSDNGEQANILPARYGDYAVFLATVVKHFRDQGTTFNYLSPFNEPQWDWTGNGQEGSPYTNQEIYDITRKLDSVLIAEGLAVKIQLAEAGKINYLYEAADKPTRGNQVDDFFSPTSPRYVGNMKSVDKVISAHSYFTSAPMDQMLSVRKAVDAKVKASPTPLEFWQSEYCVLGEQEEIPGPGKDRSMATALYVARLVHHDLTVANASAWHWWTSLSAYDYKDGLIYVEKNKANGTVEDTKLLWALGNFSRFVRPGSVRVVVSSADVAIDNVQGLLVSAYVHDDTHKLITVVVNYGRDEVPLQLSVEGHADVPVIAYVTSADAGDDLKPQPVQDGHEPVTIPGRSVVTLVSTLE</sequence>
<dbReference type="InterPro" id="IPR039514">
    <property type="entry name" value="6GAL-like"/>
</dbReference>
<keyword evidence="3" id="KW-0624">Polysaccharide degradation</keyword>
<dbReference type="AlphaFoldDB" id="A0AAP2DD32"/>
<dbReference type="Pfam" id="PF14587">
    <property type="entry name" value="Glyco_hydr_30_2"/>
    <property type="match status" value="1"/>
</dbReference>
<keyword evidence="3" id="KW-0858">Xylan degradation</keyword>
<accession>A0AAP2DD32</accession>
<dbReference type="GO" id="GO:0004553">
    <property type="term" value="F:hydrolase activity, hydrolyzing O-glycosyl compounds"/>
    <property type="evidence" value="ECO:0007669"/>
    <property type="project" value="InterPro"/>
</dbReference>
<evidence type="ECO:0000313" key="4">
    <source>
        <dbReference type="Proteomes" id="UP001319180"/>
    </source>
</evidence>
<proteinExistence type="predicted"/>
<keyword evidence="3" id="KW-0378">Hydrolase</keyword>
<feature type="domain" description="Endo-beta-1,6-galactanase-like" evidence="2">
    <location>
        <begin position="37"/>
        <end position="393"/>
    </location>
</feature>
<dbReference type="GO" id="GO:0045493">
    <property type="term" value="P:xylan catabolic process"/>
    <property type="evidence" value="ECO:0007669"/>
    <property type="project" value="UniProtKB-KW"/>
</dbReference>
<evidence type="ECO:0000259" key="2">
    <source>
        <dbReference type="Pfam" id="PF14587"/>
    </source>
</evidence>
<dbReference type="PANTHER" id="PTHR42767">
    <property type="entry name" value="ENDO-BETA-1,6-GALACTANASE"/>
    <property type="match status" value="1"/>
</dbReference>
<organism evidence="3 4">
    <name type="scientific">Dawidia soli</name>
    <dbReference type="NCBI Taxonomy" id="2782352"/>
    <lineage>
        <taxon>Bacteria</taxon>
        <taxon>Pseudomonadati</taxon>
        <taxon>Bacteroidota</taxon>
        <taxon>Cytophagia</taxon>
        <taxon>Cytophagales</taxon>
        <taxon>Chryseotaleaceae</taxon>
        <taxon>Dawidia</taxon>
    </lineage>
</organism>
<dbReference type="InterPro" id="IPR013780">
    <property type="entry name" value="Glyco_hydro_b"/>
</dbReference>
<evidence type="ECO:0000313" key="3">
    <source>
        <dbReference type="EMBL" id="MBT1689804.1"/>
    </source>
</evidence>
<evidence type="ECO:0000256" key="1">
    <source>
        <dbReference type="SAM" id="SignalP"/>
    </source>
</evidence>
<dbReference type="Gene3D" id="2.60.40.1180">
    <property type="entry name" value="Golgi alpha-mannosidase II"/>
    <property type="match status" value="1"/>
</dbReference>
<gene>
    <name evidence="3" type="ORF">KK078_24800</name>
</gene>
<dbReference type="InterPro" id="IPR017853">
    <property type="entry name" value="GH"/>
</dbReference>
<keyword evidence="1" id="KW-0732">Signal</keyword>